<comment type="caution">
    <text evidence="1">The sequence shown here is derived from an EMBL/GenBank/DDBJ whole genome shotgun (WGS) entry which is preliminary data.</text>
</comment>
<protein>
    <submittedName>
        <fullName evidence="1">Uncharacterized protein</fullName>
    </submittedName>
</protein>
<keyword evidence="2" id="KW-1185">Reference proteome</keyword>
<reference evidence="1 2" key="1">
    <citation type="submission" date="2024-06" db="EMBL/GenBank/DDBJ databases">
        <title>Genomics of switchgrass bacterial isolates.</title>
        <authorList>
            <person name="Shade A."/>
        </authorList>
    </citation>
    <scope>NUCLEOTIDE SEQUENCE [LARGE SCALE GENOMIC DNA]</scope>
    <source>
        <strain evidence="1 2">PvP084</strain>
    </source>
</reference>
<evidence type="ECO:0000313" key="1">
    <source>
        <dbReference type="EMBL" id="MET3869848.1"/>
    </source>
</evidence>
<accession>A0ABV2NTJ4</accession>
<evidence type="ECO:0000313" key="2">
    <source>
        <dbReference type="Proteomes" id="UP001549119"/>
    </source>
</evidence>
<dbReference type="Proteomes" id="UP001549119">
    <property type="component" value="Unassembled WGS sequence"/>
</dbReference>
<gene>
    <name evidence="1" type="ORF">ABIC20_007233</name>
</gene>
<name>A0ABV2NTJ4_9HYPH</name>
<organism evidence="1 2">
    <name type="scientific">Methylobacterium radiotolerans</name>
    <dbReference type="NCBI Taxonomy" id="31998"/>
    <lineage>
        <taxon>Bacteria</taxon>
        <taxon>Pseudomonadati</taxon>
        <taxon>Pseudomonadota</taxon>
        <taxon>Alphaproteobacteria</taxon>
        <taxon>Hyphomicrobiales</taxon>
        <taxon>Methylobacteriaceae</taxon>
        <taxon>Methylobacterium</taxon>
    </lineage>
</organism>
<sequence length="30" mass="3248">MNAIKDLLTRFGRTVVAYAGDEALMSYAGL</sequence>
<proteinExistence type="predicted"/>
<dbReference type="EMBL" id="JBEPNW010000007">
    <property type="protein sequence ID" value="MET3869848.1"/>
    <property type="molecule type" value="Genomic_DNA"/>
</dbReference>